<dbReference type="InterPro" id="IPR048446">
    <property type="entry name" value="DncV_C"/>
</dbReference>
<gene>
    <name evidence="14" type="ORF">Q8A64_16705</name>
</gene>
<evidence type="ECO:0000259" key="12">
    <source>
        <dbReference type="Pfam" id="PF21654"/>
    </source>
</evidence>
<evidence type="ECO:0000313" key="14">
    <source>
        <dbReference type="EMBL" id="MDQ9172055.1"/>
    </source>
</evidence>
<reference evidence="14 15" key="1">
    <citation type="submission" date="2023-08" db="EMBL/GenBank/DDBJ databases">
        <title>Oxalobacteraceae gen .nov., isolated from river sludge outside the plant.</title>
        <authorList>
            <person name="Zhao S.Y."/>
        </authorList>
    </citation>
    <scope>NUCLEOTIDE SEQUENCE [LARGE SCALE GENOMIC DNA]</scope>
    <source>
        <strain evidence="14 15">R-40</strain>
    </source>
</reference>
<feature type="domain" description="Cyclic GMP-AMP synthase C-terminal" evidence="13">
    <location>
        <begin position="251"/>
        <end position="385"/>
    </location>
</feature>
<accession>A0ABU1BSR3</accession>
<evidence type="ECO:0000256" key="8">
    <source>
        <dbReference type="ARBA" id="ARBA00023118"/>
    </source>
</evidence>
<evidence type="ECO:0000259" key="13">
    <source>
        <dbReference type="Pfam" id="PF21713"/>
    </source>
</evidence>
<dbReference type="NCBIfam" id="NF041078">
    <property type="entry name" value="cGAS"/>
    <property type="match status" value="1"/>
</dbReference>
<name>A0ABU1BSR3_9BURK</name>
<dbReference type="InterPro" id="IPR047805">
    <property type="entry name" value="GAMP_synthase"/>
</dbReference>
<evidence type="ECO:0000256" key="4">
    <source>
        <dbReference type="ARBA" id="ARBA00022741"/>
    </source>
</evidence>
<keyword evidence="9" id="KW-0342">GTP-binding</keyword>
<keyword evidence="5" id="KW-0067">ATP-binding</keyword>
<dbReference type="InterPro" id="IPR048445">
    <property type="entry name" value="DncV-like_NTFase"/>
</dbReference>
<protein>
    <recommendedName>
        <fullName evidence="10">Cyclic GMP-AMP synthase</fullName>
    </recommendedName>
</protein>
<evidence type="ECO:0000313" key="15">
    <source>
        <dbReference type="Proteomes" id="UP001225596"/>
    </source>
</evidence>
<keyword evidence="2" id="KW-0548">Nucleotidyltransferase</keyword>
<keyword evidence="3" id="KW-0479">Metal-binding</keyword>
<feature type="domain" description="Cyclic GMP-AMP synthase DncV-like nucleotidyltransferase" evidence="12">
    <location>
        <begin position="64"/>
        <end position="170"/>
    </location>
</feature>
<proteinExistence type="predicted"/>
<evidence type="ECO:0000256" key="7">
    <source>
        <dbReference type="ARBA" id="ARBA00023080"/>
    </source>
</evidence>
<evidence type="ECO:0000256" key="2">
    <source>
        <dbReference type="ARBA" id="ARBA00022695"/>
    </source>
</evidence>
<dbReference type="EMBL" id="JAUYVH010000015">
    <property type="protein sequence ID" value="MDQ9172055.1"/>
    <property type="molecule type" value="Genomic_DNA"/>
</dbReference>
<evidence type="ECO:0000256" key="5">
    <source>
        <dbReference type="ARBA" id="ARBA00022840"/>
    </source>
</evidence>
<evidence type="ECO:0000256" key="9">
    <source>
        <dbReference type="ARBA" id="ARBA00023134"/>
    </source>
</evidence>
<keyword evidence="15" id="KW-1185">Reference proteome</keyword>
<evidence type="ECO:0000256" key="10">
    <source>
        <dbReference type="ARBA" id="ARBA00044145"/>
    </source>
</evidence>
<keyword evidence="1" id="KW-0808">Transferase</keyword>
<dbReference type="Pfam" id="PF21713">
    <property type="entry name" value="DncV_C"/>
    <property type="match status" value="1"/>
</dbReference>
<sequence length="416" mass="47018">MKENYNFNALFINSTNQSFIKRLDLDENCQKVLDRAVDAVKEKLTPSLTELAIAAGVDRRFAGPRYRLQGSQVYKTQNLPAYSPEQQVDVDLGVYLSASFMDTLTQNGRTIKVPAKQAAKLYFDTVDKLLRQLCKEEGWNYVEGKGKNTKCCRIDLSPEGVDAHIDVPLYAAPNDEFVKLAKALTPTFDSVAKYEAYARDDKAPQIDDEGWEELQVIVMATREGEWTESDVQIVIQHFKDATRKCGHPFILRRLWRYVKAWRDYAWRDGGGPSSVLLMEAVVRILDTNVKTVVDLLNGGRDDRLLLYVFKGLTEQLNDDIIVQWGTQPEPLNTSNAEKRREWVNMAIVCAGNLHRCFYDNFISSQQVIALVTQPFGERIPDDVSLVKAVVGSPAIVLGTPKQQETPQSRIHRTQGA</sequence>
<dbReference type="Pfam" id="PF21654">
    <property type="entry name" value="DncV-like_NTFase"/>
    <property type="match status" value="1"/>
</dbReference>
<comment type="catalytic activity">
    <reaction evidence="11">
        <text>GTP + ATP = 3',3'-cGAMP + 2 diphosphate</text>
        <dbReference type="Rhea" id="RHEA:35647"/>
        <dbReference type="ChEBI" id="CHEBI:30616"/>
        <dbReference type="ChEBI" id="CHEBI:33019"/>
        <dbReference type="ChEBI" id="CHEBI:37565"/>
        <dbReference type="ChEBI" id="CHEBI:71501"/>
    </reaction>
    <physiologicalReaction direction="left-to-right" evidence="11">
        <dbReference type="Rhea" id="RHEA:35648"/>
    </physiologicalReaction>
</comment>
<evidence type="ECO:0000256" key="1">
    <source>
        <dbReference type="ARBA" id="ARBA00022679"/>
    </source>
</evidence>
<keyword evidence="4" id="KW-0547">Nucleotide-binding</keyword>
<dbReference type="RefSeq" id="WP_338438055.1">
    <property type="nucleotide sequence ID" value="NZ_JAUYVH010000015.1"/>
</dbReference>
<comment type="caution">
    <text evidence="14">The sequence shown here is derived from an EMBL/GenBank/DDBJ whole genome shotgun (WGS) entry which is preliminary data.</text>
</comment>
<dbReference type="Proteomes" id="UP001225596">
    <property type="component" value="Unassembled WGS sequence"/>
</dbReference>
<keyword evidence="8" id="KW-0051">Antiviral defense</keyword>
<keyword evidence="6" id="KW-0460">Magnesium</keyword>
<organism evidence="14 15">
    <name type="scientific">Keguizhuia sedimenti</name>
    <dbReference type="NCBI Taxonomy" id="3064264"/>
    <lineage>
        <taxon>Bacteria</taxon>
        <taxon>Pseudomonadati</taxon>
        <taxon>Pseudomonadota</taxon>
        <taxon>Betaproteobacteria</taxon>
        <taxon>Burkholderiales</taxon>
        <taxon>Oxalobacteraceae</taxon>
        <taxon>Keguizhuia</taxon>
    </lineage>
</organism>
<keyword evidence="7" id="KW-0546">Nucleotide metabolism</keyword>
<evidence type="ECO:0000256" key="11">
    <source>
        <dbReference type="ARBA" id="ARBA00048304"/>
    </source>
</evidence>
<evidence type="ECO:0000256" key="3">
    <source>
        <dbReference type="ARBA" id="ARBA00022723"/>
    </source>
</evidence>
<evidence type="ECO:0000256" key="6">
    <source>
        <dbReference type="ARBA" id="ARBA00022842"/>
    </source>
</evidence>